<evidence type="ECO:0000256" key="5">
    <source>
        <dbReference type="SAM" id="SignalP"/>
    </source>
</evidence>
<evidence type="ECO:0000256" key="4">
    <source>
        <dbReference type="ARBA" id="ARBA00022729"/>
    </source>
</evidence>
<dbReference type="Proteomes" id="UP000182237">
    <property type="component" value="Chromosome I"/>
</dbReference>
<sequence length="518" mass="56369">MVAQQRARTCLAGLLGSVALALGACSPGPDTPADTPSTEIRMGAAYETTNYDPSSTSSALALGTNWHVVEGLYELRMDTYEPYPALAAGRPQWSSDTAFTVTLREGAAFSDGTPVTSADVVSSFERAMADGNVYQPMLSFIEAIEQVDDTTVSFTLTGPFTLAEERLAVAKIVPAEASRDEMTAMPLGTGPYKYEDIGDTRVTAVPNEHYTGTYPAQAERLVWDVIKDDTARTTAANSGTIDVMEAVPADSVDMVTEAGMETAEVHGFNLPFMLFNTKKEPFTDPRVRQAFLYAVDTSMLVNNNMDGKAEAATSFLPETHPNYNRAVNVFDHDPDRARQLLDEAGVSDLNVTLLTTDHPWVKDLGPQIQNDLQAIGIEVSLQTEASASVYANHLDVEDATFDVALAPGDPSVFGNDPALLMNWWYGDNVWTKKRTFWQESDPASYQRLQDILTAATQLDGPEQQEKWNEALDVVSEEVPLYPLFHRTMITAYDPDALDGFAPIGTTGLWALTTTPTGS</sequence>
<dbReference type="PIRSF" id="PIRSF002741">
    <property type="entry name" value="MppA"/>
    <property type="match status" value="1"/>
</dbReference>
<dbReference type="EMBL" id="LT629765">
    <property type="protein sequence ID" value="SDR96305.1"/>
    <property type="molecule type" value="Genomic_DNA"/>
</dbReference>
<gene>
    <name evidence="7" type="ORF">SAMN04488539_0730</name>
</gene>
<dbReference type="InterPro" id="IPR030678">
    <property type="entry name" value="Peptide/Ni-bd"/>
</dbReference>
<dbReference type="STRING" id="1203190.GCA_000312345_00047"/>
<dbReference type="SUPFAM" id="SSF53850">
    <property type="entry name" value="Periplasmic binding protein-like II"/>
    <property type="match status" value="1"/>
</dbReference>
<name>A0A1H1NC34_9CORY</name>
<dbReference type="PANTHER" id="PTHR30290:SF10">
    <property type="entry name" value="PERIPLASMIC OLIGOPEPTIDE-BINDING PROTEIN-RELATED"/>
    <property type="match status" value="1"/>
</dbReference>
<comment type="subcellular location">
    <subcellularLocation>
        <location evidence="1">Cell envelope</location>
    </subcellularLocation>
</comment>
<keyword evidence="3" id="KW-0813">Transport</keyword>
<dbReference type="GO" id="GO:0042597">
    <property type="term" value="C:periplasmic space"/>
    <property type="evidence" value="ECO:0007669"/>
    <property type="project" value="UniProtKB-ARBA"/>
</dbReference>
<keyword evidence="8" id="KW-1185">Reference proteome</keyword>
<evidence type="ECO:0000313" key="7">
    <source>
        <dbReference type="EMBL" id="SDR96305.1"/>
    </source>
</evidence>
<keyword evidence="4 5" id="KW-0732">Signal</keyword>
<feature type="chain" id="PRO_5038704254" evidence="5">
    <location>
        <begin position="24"/>
        <end position="518"/>
    </location>
</feature>
<dbReference type="RefSeq" id="WP_019192919.1">
    <property type="nucleotide sequence ID" value="NZ_LT629765.1"/>
</dbReference>
<accession>A0A1H1NC34</accession>
<dbReference type="GO" id="GO:0043190">
    <property type="term" value="C:ATP-binding cassette (ABC) transporter complex"/>
    <property type="evidence" value="ECO:0007669"/>
    <property type="project" value="InterPro"/>
</dbReference>
<comment type="similarity">
    <text evidence="2">Belongs to the bacterial solute-binding protein 5 family.</text>
</comment>
<proteinExistence type="inferred from homology"/>
<evidence type="ECO:0000256" key="2">
    <source>
        <dbReference type="ARBA" id="ARBA00005695"/>
    </source>
</evidence>
<feature type="signal peptide" evidence="5">
    <location>
        <begin position="1"/>
        <end position="23"/>
    </location>
</feature>
<evidence type="ECO:0000313" key="8">
    <source>
        <dbReference type="Proteomes" id="UP000182237"/>
    </source>
</evidence>
<dbReference type="OrthoDB" id="9046151at2"/>
<evidence type="ECO:0000256" key="1">
    <source>
        <dbReference type="ARBA" id="ARBA00004196"/>
    </source>
</evidence>
<dbReference type="InterPro" id="IPR000914">
    <property type="entry name" value="SBP_5_dom"/>
</dbReference>
<dbReference type="Gene3D" id="3.40.190.10">
    <property type="entry name" value="Periplasmic binding protein-like II"/>
    <property type="match status" value="1"/>
</dbReference>
<dbReference type="Pfam" id="PF00496">
    <property type="entry name" value="SBP_bac_5"/>
    <property type="match status" value="1"/>
</dbReference>
<dbReference type="InterPro" id="IPR039424">
    <property type="entry name" value="SBP_5"/>
</dbReference>
<dbReference type="Gene3D" id="3.10.105.10">
    <property type="entry name" value="Dipeptide-binding Protein, Domain 3"/>
    <property type="match status" value="1"/>
</dbReference>
<protein>
    <submittedName>
        <fullName evidence="7">ABC-type transport system, substrate-binding protein</fullName>
    </submittedName>
</protein>
<dbReference type="CDD" id="cd00995">
    <property type="entry name" value="PBP2_NikA_DppA_OppA_like"/>
    <property type="match status" value="1"/>
</dbReference>
<dbReference type="GO" id="GO:0030313">
    <property type="term" value="C:cell envelope"/>
    <property type="evidence" value="ECO:0007669"/>
    <property type="project" value="UniProtKB-SubCell"/>
</dbReference>
<dbReference type="AlphaFoldDB" id="A0A1H1NC34"/>
<dbReference type="PANTHER" id="PTHR30290">
    <property type="entry name" value="PERIPLASMIC BINDING COMPONENT OF ABC TRANSPORTER"/>
    <property type="match status" value="1"/>
</dbReference>
<evidence type="ECO:0000256" key="3">
    <source>
        <dbReference type="ARBA" id="ARBA00022448"/>
    </source>
</evidence>
<dbReference type="GO" id="GO:1904680">
    <property type="term" value="F:peptide transmembrane transporter activity"/>
    <property type="evidence" value="ECO:0007669"/>
    <property type="project" value="TreeGrafter"/>
</dbReference>
<reference evidence="7 8" key="1">
    <citation type="submission" date="2016-10" db="EMBL/GenBank/DDBJ databases">
        <authorList>
            <person name="de Groot N.N."/>
        </authorList>
    </citation>
    <scope>NUCLEOTIDE SEQUENCE [LARGE SCALE GENOMIC DNA]</scope>
    <source>
        <strain evidence="7 8">DSM 45434</strain>
    </source>
</reference>
<organism evidence="7 8">
    <name type="scientific">Corynebacterium timonense</name>
    <dbReference type="NCBI Taxonomy" id="441500"/>
    <lineage>
        <taxon>Bacteria</taxon>
        <taxon>Bacillati</taxon>
        <taxon>Actinomycetota</taxon>
        <taxon>Actinomycetes</taxon>
        <taxon>Mycobacteriales</taxon>
        <taxon>Corynebacteriaceae</taxon>
        <taxon>Corynebacterium</taxon>
    </lineage>
</organism>
<dbReference type="eggNOG" id="COG0747">
    <property type="taxonomic scope" value="Bacteria"/>
</dbReference>
<feature type="domain" description="Solute-binding protein family 5" evidence="6">
    <location>
        <begin position="81"/>
        <end position="428"/>
    </location>
</feature>
<dbReference type="GO" id="GO:0015833">
    <property type="term" value="P:peptide transport"/>
    <property type="evidence" value="ECO:0007669"/>
    <property type="project" value="TreeGrafter"/>
</dbReference>
<evidence type="ECO:0000259" key="6">
    <source>
        <dbReference type="Pfam" id="PF00496"/>
    </source>
</evidence>
<dbReference type="PROSITE" id="PS51257">
    <property type="entry name" value="PROKAR_LIPOPROTEIN"/>
    <property type="match status" value="1"/>
</dbReference>